<protein>
    <submittedName>
        <fullName evidence="1">Uncharacterized protein</fullName>
    </submittedName>
</protein>
<keyword evidence="2" id="KW-1185">Reference proteome</keyword>
<name>A0AAN8TRE7_SOLBU</name>
<proteinExistence type="predicted"/>
<gene>
    <name evidence="1" type="ORF">RDI58_013288</name>
</gene>
<evidence type="ECO:0000313" key="1">
    <source>
        <dbReference type="EMBL" id="KAK6789488.1"/>
    </source>
</evidence>
<comment type="caution">
    <text evidence="1">The sequence shown here is derived from an EMBL/GenBank/DDBJ whole genome shotgun (WGS) entry which is preliminary data.</text>
</comment>
<reference evidence="1 2" key="1">
    <citation type="submission" date="2024-02" db="EMBL/GenBank/DDBJ databases">
        <title>de novo genome assembly of Solanum bulbocastanum strain 11H21.</title>
        <authorList>
            <person name="Hosaka A.J."/>
        </authorList>
    </citation>
    <scope>NUCLEOTIDE SEQUENCE [LARGE SCALE GENOMIC DNA]</scope>
    <source>
        <tissue evidence="1">Young leaves</tissue>
    </source>
</reference>
<dbReference type="Proteomes" id="UP001371456">
    <property type="component" value="Unassembled WGS sequence"/>
</dbReference>
<sequence length="12" mass="1527">MTGIRDAWRRHK</sequence>
<dbReference type="EMBL" id="JBANQN010000005">
    <property type="protein sequence ID" value="KAK6789488.1"/>
    <property type="molecule type" value="Genomic_DNA"/>
</dbReference>
<organism evidence="1 2">
    <name type="scientific">Solanum bulbocastanum</name>
    <name type="common">Wild potato</name>
    <dbReference type="NCBI Taxonomy" id="147425"/>
    <lineage>
        <taxon>Eukaryota</taxon>
        <taxon>Viridiplantae</taxon>
        <taxon>Streptophyta</taxon>
        <taxon>Embryophyta</taxon>
        <taxon>Tracheophyta</taxon>
        <taxon>Spermatophyta</taxon>
        <taxon>Magnoliopsida</taxon>
        <taxon>eudicotyledons</taxon>
        <taxon>Gunneridae</taxon>
        <taxon>Pentapetalae</taxon>
        <taxon>asterids</taxon>
        <taxon>lamiids</taxon>
        <taxon>Solanales</taxon>
        <taxon>Solanaceae</taxon>
        <taxon>Solanoideae</taxon>
        <taxon>Solaneae</taxon>
        <taxon>Solanum</taxon>
    </lineage>
</organism>
<evidence type="ECO:0000313" key="2">
    <source>
        <dbReference type="Proteomes" id="UP001371456"/>
    </source>
</evidence>
<accession>A0AAN8TRE7</accession>